<dbReference type="Gene3D" id="3.40.50.300">
    <property type="entry name" value="P-loop containing nucleotide triphosphate hydrolases"/>
    <property type="match status" value="3"/>
</dbReference>
<comment type="caution">
    <text evidence="9">The sequence shown here is derived from an EMBL/GenBank/DDBJ whole genome shotgun (WGS) entry which is preliminary data.</text>
</comment>
<dbReference type="InterPro" id="IPR027417">
    <property type="entry name" value="P-loop_NTPase"/>
</dbReference>
<sequence length="538" mass="56853">MAYQDQNGQAGGYVPPHLRGVGGPLPPMVNGMGGFAYNGGGGGGGGWGGDREADPFAEDDRKKQEVDALFSAENSGIDFSSYDDIPVEATGADVPAAVTSFDEVDLGPALMANVKRCKYDRPTPPTGRSRKAFPLALVLSPTRELSSQIYDEARKFCYQTGIRPVVVYGGAPVVNQLRDMERGCDVLVATPGRLSDLIERARVSLSRVGFLALDEADRMLDMGFEPQIRRIVEGEDMPRSGQRQTLLFSATFPKEIQRLAADFLHNYIFLAVGRVGSSTDLIVQHIEYVNPNDKRQVLLDLINTVEGLTLVFVETKRGADALEDYLAGNGFPATSIHGDRSQQERESALRSFRSGRTPILVATDVAARGLDIPHVTHVINFDLPTDVDDYVHRIGRTGRAGKKGLATAFFTDKDSGMAKPLAELLQETNQEVPGWLQGMSARAPSFGGKGRGRAGGGSRFGGRDFRQDRNSGGGGGYGGGYGGGGYGGGGGSYGAAYGGGGGAGYGVAYGGGQMAGGAAYGQQAAGGYSQNYASSAWD</sequence>
<dbReference type="SUPFAM" id="SSF52540">
    <property type="entry name" value="P-loop containing nucleoside triphosphate hydrolases"/>
    <property type="match status" value="1"/>
</dbReference>
<organism evidence="9 10">
    <name type="scientific">Elliptochloris bilobata</name>
    <dbReference type="NCBI Taxonomy" id="381761"/>
    <lineage>
        <taxon>Eukaryota</taxon>
        <taxon>Viridiplantae</taxon>
        <taxon>Chlorophyta</taxon>
        <taxon>core chlorophytes</taxon>
        <taxon>Trebouxiophyceae</taxon>
        <taxon>Trebouxiophyceae incertae sedis</taxon>
        <taxon>Elliptochloris clade</taxon>
        <taxon>Elliptochloris</taxon>
    </lineage>
</organism>
<reference evidence="9 10" key="1">
    <citation type="journal article" date="2024" name="Nat. Commun.">
        <title>Phylogenomics reveals the evolutionary origins of lichenization in chlorophyte algae.</title>
        <authorList>
            <person name="Puginier C."/>
            <person name="Libourel C."/>
            <person name="Otte J."/>
            <person name="Skaloud P."/>
            <person name="Haon M."/>
            <person name="Grisel S."/>
            <person name="Petersen M."/>
            <person name="Berrin J.G."/>
            <person name="Delaux P.M."/>
            <person name="Dal Grande F."/>
            <person name="Keller J."/>
        </authorList>
    </citation>
    <scope>NUCLEOTIDE SEQUENCE [LARGE SCALE GENOMIC DNA]</scope>
    <source>
        <strain evidence="9 10">SAG 245.80</strain>
    </source>
</reference>
<dbReference type="PROSITE" id="PS51194">
    <property type="entry name" value="HELICASE_CTER"/>
    <property type="match status" value="1"/>
</dbReference>
<accession>A0AAW1RQP9</accession>
<dbReference type="Pfam" id="PF00270">
    <property type="entry name" value="DEAD"/>
    <property type="match status" value="1"/>
</dbReference>
<feature type="region of interest" description="Disordered" evidence="6">
    <location>
        <begin position="446"/>
        <end position="473"/>
    </location>
</feature>
<dbReference type="GO" id="GO:0003724">
    <property type="term" value="F:RNA helicase activity"/>
    <property type="evidence" value="ECO:0007669"/>
    <property type="project" value="UniProtKB-EC"/>
</dbReference>
<proteinExistence type="predicted"/>
<feature type="domain" description="Helicase ATP-binding" evidence="7">
    <location>
        <begin position="130"/>
        <end position="270"/>
    </location>
</feature>
<feature type="compositionally biased region" description="Gly residues" evidence="6">
    <location>
        <begin position="447"/>
        <end position="460"/>
    </location>
</feature>
<evidence type="ECO:0000256" key="6">
    <source>
        <dbReference type="SAM" id="MobiDB-lite"/>
    </source>
</evidence>
<name>A0AAW1RQP9_9CHLO</name>
<dbReference type="GO" id="GO:0005524">
    <property type="term" value="F:ATP binding"/>
    <property type="evidence" value="ECO:0007669"/>
    <property type="project" value="UniProtKB-KW"/>
</dbReference>
<evidence type="ECO:0000256" key="2">
    <source>
        <dbReference type="ARBA" id="ARBA00022741"/>
    </source>
</evidence>
<keyword evidence="3" id="KW-0378">Hydrolase</keyword>
<dbReference type="Proteomes" id="UP001445335">
    <property type="component" value="Unassembled WGS sequence"/>
</dbReference>
<protein>
    <recommendedName>
        <fullName evidence="1">RNA helicase</fullName>
        <ecNumber evidence="1">3.6.4.13</ecNumber>
    </recommendedName>
</protein>
<dbReference type="PANTHER" id="PTHR47958">
    <property type="entry name" value="ATP-DEPENDENT RNA HELICASE DBP3"/>
    <property type="match status" value="1"/>
</dbReference>
<dbReference type="InterPro" id="IPR001650">
    <property type="entry name" value="Helicase_C-like"/>
</dbReference>
<dbReference type="InterPro" id="IPR014001">
    <property type="entry name" value="Helicase_ATP-bd"/>
</dbReference>
<evidence type="ECO:0000256" key="3">
    <source>
        <dbReference type="ARBA" id="ARBA00022801"/>
    </source>
</evidence>
<dbReference type="GO" id="GO:0003676">
    <property type="term" value="F:nucleic acid binding"/>
    <property type="evidence" value="ECO:0007669"/>
    <property type="project" value="InterPro"/>
</dbReference>
<feature type="domain" description="Helicase C-terminal" evidence="8">
    <location>
        <begin position="297"/>
        <end position="440"/>
    </location>
</feature>
<dbReference type="EMBL" id="JALJOU010000026">
    <property type="protein sequence ID" value="KAK9836174.1"/>
    <property type="molecule type" value="Genomic_DNA"/>
</dbReference>
<evidence type="ECO:0000313" key="9">
    <source>
        <dbReference type="EMBL" id="KAK9836174.1"/>
    </source>
</evidence>
<evidence type="ECO:0000256" key="4">
    <source>
        <dbReference type="ARBA" id="ARBA00022806"/>
    </source>
</evidence>
<dbReference type="Pfam" id="PF00271">
    <property type="entry name" value="Helicase_C"/>
    <property type="match status" value="1"/>
</dbReference>
<dbReference type="CDD" id="cd18787">
    <property type="entry name" value="SF2_C_DEAD"/>
    <property type="match status" value="1"/>
</dbReference>
<dbReference type="PROSITE" id="PS51192">
    <property type="entry name" value="HELICASE_ATP_BIND_1"/>
    <property type="match status" value="1"/>
</dbReference>
<keyword evidence="2" id="KW-0547">Nucleotide-binding</keyword>
<evidence type="ECO:0000256" key="5">
    <source>
        <dbReference type="ARBA" id="ARBA00022840"/>
    </source>
</evidence>
<dbReference type="GO" id="GO:0016787">
    <property type="term" value="F:hydrolase activity"/>
    <property type="evidence" value="ECO:0007669"/>
    <property type="project" value="UniProtKB-KW"/>
</dbReference>
<gene>
    <name evidence="9" type="ORF">WJX81_006875</name>
</gene>
<evidence type="ECO:0000259" key="8">
    <source>
        <dbReference type="PROSITE" id="PS51194"/>
    </source>
</evidence>
<dbReference type="EC" id="3.6.4.13" evidence="1"/>
<evidence type="ECO:0000259" key="7">
    <source>
        <dbReference type="PROSITE" id="PS51192"/>
    </source>
</evidence>
<evidence type="ECO:0000256" key="1">
    <source>
        <dbReference type="ARBA" id="ARBA00012552"/>
    </source>
</evidence>
<keyword evidence="10" id="KW-1185">Reference proteome</keyword>
<keyword evidence="4" id="KW-0347">Helicase</keyword>
<dbReference type="FunFam" id="3.40.50.300:FF:000008">
    <property type="entry name" value="ATP-dependent RNA helicase RhlB"/>
    <property type="match status" value="1"/>
</dbReference>
<dbReference type="SMART" id="SM00490">
    <property type="entry name" value="HELICc"/>
    <property type="match status" value="1"/>
</dbReference>
<dbReference type="AlphaFoldDB" id="A0AAW1RQP9"/>
<dbReference type="SMART" id="SM00487">
    <property type="entry name" value="DEXDc"/>
    <property type="match status" value="1"/>
</dbReference>
<dbReference type="InterPro" id="IPR011545">
    <property type="entry name" value="DEAD/DEAH_box_helicase_dom"/>
</dbReference>
<keyword evidence="5" id="KW-0067">ATP-binding</keyword>
<evidence type="ECO:0000313" key="10">
    <source>
        <dbReference type="Proteomes" id="UP001445335"/>
    </source>
</evidence>